<dbReference type="NCBIfam" id="TIGR01744">
    <property type="entry name" value="XPRTase"/>
    <property type="match status" value="1"/>
</dbReference>
<dbReference type="SUPFAM" id="SSF53271">
    <property type="entry name" value="PRTase-like"/>
    <property type="match status" value="1"/>
</dbReference>
<dbReference type="Gene3D" id="3.40.50.2020">
    <property type="match status" value="1"/>
</dbReference>
<keyword evidence="3" id="KW-0808">Transferase</keyword>
<organism evidence="3 4">
    <name type="scientific">Pelovirga terrestris</name>
    <dbReference type="NCBI Taxonomy" id="2771352"/>
    <lineage>
        <taxon>Bacteria</taxon>
        <taxon>Pseudomonadati</taxon>
        <taxon>Thermodesulfobacteriota</taxon>
        <taxon>Desulfuromonadia</taxon>
        <taxon>Geobacterales</taxon>
        <taxon>Geobacteraceae</taxon>
        <taxon>Pelovirga</taxon>
    </lineage>
</organism>
<name>A0A8J6UNL3_9BACT</name>
<dbReference type="AlphaFoldDB" id="A0A8J6UNL3"/>
<evidence type="ECO:0000313" key="4">
    <source>
        <dbReference type="Proteomes" id="UP000632828"/>
    </source>
</evidence>
<dbReference type="CDD" id="cd06223">
    <property type="entry name" value="PRTases_typeI"/>
    <property type="match status" value="1"/>
</dbReference>
<dbReference type="EMBL" id="JACWUN010000003">
    <property type="protein sequence ID" value="MBD1399704.1"/>
    <property type="molecule type" value="Genomic_DNA"/>
</dbReference>
<dbReference type="InterPro" id="IPR000836">
    <property type="entry name" value="PRTase_dom"/>
</dbReference>
<keyword evidence="3" id="KW-0328">Glycosyltransferase</keyword>
<dbReference type="RefSeq" id="WP_191153981.1">
    <property type="nucleotide sequence ID" value="NZ_JACWUN010000003.1"/>
</dbReference>
<evidence type="ECO:0000259" key="2">
    <source>
        <dbReference type="Pfam" id="PF00156"/>
    </source>
</evidence>
<dbReference type="EC" id="2.4.2.22" evidence="1"/>
<evidence type="ECO:0000256" key="1">
    <source>
        <dbReference type="NCBIfam" id="TIGR01744"/>
    </source>
</evidence>
<dbReference type="InterPro" id="IPR029057">
    <property type="entry name" value="PRTase-like"/>
</dbReference>
<dbReference type="PANTHER" id="PTHR43864">
    <property type="entry name" value="HYPOXANTHINE/GUANINE PHOSPHORIBOSYLTRANSFERASE"/>
    <property type="match status" value="1"/>
</dbReference>
<dbReference type="GO" id="GO:0043101">
    <property type="term" value="P:purine-containing compound salvage"/>
    <property type="evidence" value="ECO:0007669"/>
    <property type="project" value="InterPro"/>
</dbReference>
<dbReference type="Pfam" id="PF00156">
    <property type="entry name" value="Pribosyltran"/>
    <property type="match status" value="1"/>
</dbReference>
<dbReference type="GO" id="GO:0046110">
    <property type="term" value="P:xanthine metabolic process"/>
    <property type="evidence" value="ECO:0007669"/>
    <property type="project" value="UniProtKB-UniRule"/>
</dbReference>
<protein>
    <recommendedName>
        <fullName evidence="1">Xanthine phosphoribosyltransferase</fullName>
        <ecNumber evidence="1">2.4.2.22</ecNumber>
    </recommendedName>
</protein>
<reference evidence="3" key="1">
    <citation type="submission" date="2020-09" db="EMBL/GenBank/DDBJ databases">
        <title>Pelobacter alkaliphilus sp. nov., a novel anaerobic arsenate-reducing bacterium from terrestrial mud volcano.</title>
        <authorList>
            <person name="Khomyakova M.A."/>
            <person name="Merkel A.Y."/>
            <person name="Slobodkin A.I."/>
        </authorList>
    </citation>
    <scope>NUCLEOTIDE SEQUENCE</scope>
    <source>
        <strain evidence="3">M08fum</strain>
    </source>
</reference>
<dbReference type="PANTHER" id="PTHR43864:SF2">
    <property type="entry name" value="PUR OPERON REPRESSOR"/>
    <property type="match status" value="1"/>
</dbReference>
<proteinExistence type="predicted"/>
<keyword evidence="4" id="KW-1185">Reference proteome</keyword>
<feature type="domain" description="Phosphoribosyltransferase" evidence="2">
    <location>
        <begin position="47"/>
        <end position="161"/>
    </location>
</feature>
<dbReference type="GO" id="GO:0000310">
    <property type="term" value="F:xanthine phosphoribosyltransferase activity"/>
    <property type="evidence" value="ECO:0007669"/>
    <property type="project" value="UniProtKB-UniRule"/>
</dbReference>
<dbReference type="InterPro" id="IPR010079">
    <property type="entry name" value="Xanthine_PRibTrfase"/>
</dbReference>
<evidence type="ECO:0000313" key="3">
    <source>
        <dbReference type="EMBL" id="MBD1399704.1"/>
    </source>
</evidence>
<dbReference type="InterPro" id="IPR050118">
    <property type="entry name" value="Pur/Pyrimidine_PRTase"/>
</dbReference>
<gene>
    <name evidence="3" type="primary">xpt</name>
    <name evidence="3" type="ORF">ICT70_03380</name>
</gene>
<dbReference type="Proteomes" id="UP000632828">
    <property type="component" value="Unassembled WGS sequence"/>
</dbReference>
<sequence>MTVAQELLERFRREGSIQGDVVKVDSFLNHMVDPLLMEKIGQDLAARFANQQIDKIITAESSGIMIAQAVATALKIPFIFAKKKRSITMKKFYTASSYSFTKQEATTLYVSHEVLQPGEKVLFIDDFFAKGTTLKALSEIIRQARAELVGCAVIVNKSKREDILSVLHLDELKAL</sequence>
<accession>A0A8J6UNL3</accession>
<comment type="caution">
    <text evidence="3">The sequence shown here is derived from an EMBL/GenBank/DDBJ whole genome shotgun (WGS) entry which is preliminary data.</text>
</comment>